<organism evidence="5 7">
    <name type="scientific">Streptococcus chenjunshii</name>
    <dbReference type="NCBI Taxonomy" id="2173853"/>
    <lineage>
        <taxon>Bacteria</taxon>
        <taxon>Bacillati</taxon>
        <taxon>Bacillota</taxon>
        <taxon>Bacilli</taxon>
        <taxon>Lactobacillales</taxon>
        <taxon>Streptococcaceae</taxon>
        <taxon>Streptococcus</taxon>
    </lineage>
</organism>
<gene>
    <name evidence="3" type="ORF">DDV21_006985</name>
    <name evidence="4" type="ORF">DDV22_02890</name>
    <name evidence="5" type="ORF">DDV23_03290</name>
</gene>
<reference evidence="5 7" key="2">
    <citation type="submission" date="2018-08" db="EMBL/GenBank/DDBJ databases">
        <title>Draft genome of Streptococcus sp. nov. Z1.</title>
        <authorList>
            <person name="Tian Z."/>
        </authorList>
    </citation>
    <scope>NUCLEOTIDE SEQUENCE [LARGE SCALE GENOMIC DNA]</scope>
    <source>
        <strain evidence="5">Z1</strain>
        <strain evidence="7">Z1(2018)</strain>
    </source>
</reference>
<evidence type="ECO:0000313" key="4">
    <source>
        <dbReference type="EMBL" id="RFU51606.1"/>
    </source>
</evidence>
<dbReference type="EMBL" id="CP031733">
    <property type="protein sequence ID" value="AXQ78845.1"/>
    <property type="molecule type" value="Genomic_DNA"/>
</dbReference>
<reference evidence="6" key="3">
    <citation type="submission" date="2018-08" db="EMBL/GenBank/DDBJ databases">
        <title>Streptococcus chenjunshii sp. nov., isolated from stools sample of the Tibetan antelope in the Qinghai-Tibet plateau, China.</title>
        <authorList>
            <person name="Tian Z."/>
        </authorList>
    </citation>
    <scope>NUCLEOTIDE SEQUENCE [LARGE SCALE GENOMIC DNA]</scope>
    <source>
        <strain evidence="6">Z15</strain>
    </source>
</reference>
<evidence type="ECO:0000313" key="3">
    <source>
        <dbReference type="EMBL" id="AXQ78845.1"/>
    </source>
</evidence>
<dbReference type="InterPro" id="IPR046980">
    <property type="entry name" value="KefG/KefF"/>
</dbReference>
<dbReference type="InterPro" id="IPR003680">
    <property type="entry name" value="Flavodoxin_fold"/>
</dbReference>
<proteinExistence type="predicted"/>
<dbReference type="EMBL" id="QVQY01000004">
    <property type="protein sequence ID" value="RFU51606.1"/>
    <property type="molecule type" value="Genomic_DNA"/>
</dbReference>
<dbReference type="Proteomes" id="UP000262901">
    <property type="component" value="Unassembled WGS sequence"/>
</dbReference>
<sequence>MQTTVFLFHPHRRESRVNRTLAETVEKIIPVRYLYDLYPDGKIDVAAEQAVLEKTDRIVLQFPMYWYGAPSLVKEWENQVLQYGWAYGSSGNALHGKELVIAITPGATLADYSHTGSAKYTVTELLRPFQATSHLIGTIYKRPFSVDGMQLSDEELSQAAQDYAAYLLEDNLITLGDYE</sequence>
<dbReference type="SUPFAM" id="SSF52218">
    <property type="entry name" value="Flavoproteins"/>
    <property type="match status" value="1"/>
</dbReference>
<reference evidence="3" key="4">
    <citation type="journal article" date="2019" name="Int. J. Syst. Evol. Microbiol.">
        <title>Streptococcus chenjunshii sp. nov. isolated from feces of Tibetan antelopes.</title>
        <authorList>
            <person name="Tian Z."/>
            <person name="Lu S."/>
            <person name="Jin D."/>
            <person name="Yang J."/>
            <person name="Pu J."/>
            <person name="Lai X.H."/>
            <person name="Bai X.N."/>
            <person name="Wu X.M."/>
            <person name="Li J."/>
            <person name="Wang S."/>
            <person name="Xu J."/>
        </authorList>
    </citation>
    <scope>NUCLEOTIDE SEQUENCE</scope>
    <source>
        <strain evidence="3">Z15</strain>
    </source>
</reference>
<dbReference type="Proteomes" id="UP000264056">
    <property type="component" value="Unassembled WGS sequence"/>
</dbReference>
<dbReference type="KEGG" id="schj:DDV21_006985"/>
<dbReference type="AlphaFoldDB" id="A0A372KP28"/>
<protein>
    <submittedName>
        <fullName evidence="5">Flavodoxin family protein</fullName>
    </submittedName>
</protein>
<dbReference type="Gene3D" id="3.40.50.360">
    <property type="match status" value="1"/>
</dbReference>
<accession>A0A372KP28</accession>
<evidence type="ECO:0000259" key="2">
    <source>
        <dbReference type="Pfam" id="PF02525"/>
    </source>
</evidence>
<evidence type="ECO:0000313" key="5">
    <source>
        <dbReference type="EMBL" id="RFU53726.1"/>
    </source>
</evidence>
<dbReference type="GO" id="GO:0010181">
    <property type="term" value="F:FMN binding"/>
    <property type="evidence" value="ECO:0007669"/>
    <property type="project" value="TreeGrafter"/>
</dbReference>
<dbReference type="InterPro" id="IPR029039">
    <property type="entry name" value="Flavoprotein-like_sf"/>
</dbReference>
<reference evidence="4 8" key="1">
    <citation type="submission" date="2018-08" db="EMBL/GenBank/DDBJ databases">
        <title>Draft genome of Streptococcus sp .nov. Z2.</title>
        <authorList>
            <person name="Tian Z."/>
        </authorList>
    </citation>
    <scope>NUCLEOTIDE SEQUENCE [LARGE SCALE GENOMIC DNA]</scope>
    <source>
        <strain evidence="4 8">Z2</strain>
    </source>
</reference>
<feature type="domain" description="Flavodoxin-like fold" evidence="2">
    <location>
        <begin position="1"/>
        <end position="166"/>
    </location>
</feature>
<dbReference type="GO" id="GO:0009055">
    <property type="term" value="F:electron transfer activity"/>
    <property type="evidence" value="ECO:0007669"/>
    <property type="project" value="TreeGrafter"/>
</dbReference>
<dbReference type="GO" id="GO:0003955">
    <property type="term" value="F:NAD(P)H dehydrogenase (quinone) activity"/>
    <property type="evidence" value="ECO:0007669"/>
    <property type="project" value="TreeGrafter"/>
</dbReference>
<accession>A0A346NCV0</accession>
<dbReference type="PANTHER" id="PTHR47307:SF1">
    <property type="entry name" value="GLUTATHIONE-REGULATED POTASSIUM-EFFLUX SYSTEM ANCILLARY PROTEIN KEFG"/>
    <property type="match status" value="1"/>
</dbReference>
<keyword evidence="8" id="KW-1185">Reference proteome</keyword>
<evidence type="ECO:0000313" key="6">
    <source>
        <dbReference type="Proteomes" id="UP000246115"/>
    </source>
</evidence>
<dbReference type="Proteomes" id="UP000246115">
    <property type="component" value="Chromosome"/>
</dbReference>
<dbReference type="Pfam" id="PF02525">
    <property type="entry name" value="Flavodoxin_2"/>
    <property type="match status" value="1"/>
</dbReference>
<evidence type="ECO:0000256" key="1">
    <source>
        <dbReference type="ARBA" id="ARBA00023002"/>
    </source>
</evidence>
<name>A0A372KP28_9STRE</name>
<evidence type="ECO:0000313" key="8">
    <source>
        <dbReference type="Proteomes" id="UP000264056"/>
    </source>
</evidence>
<keyword evidence="1" id="KW-0560">Oxidoreductase</keyword>
<evidence type="ECO:0000313" key="7">
    <source>
        <dbReference type="Proteomes" id="UP000262901"/>
    </source>
</evidence>
<dbReference type="OrthoDB" id="9798454at2"/>
<dbReference type="EMBL" id="QVQZ01000004">
    <property type="protein sequence ID" value="RFU53726.1"/>
    <property type="molecule type" value="Genomic_DNA"/>
</dbReference>
<dbReference type="RefSeq" id="WP_116877681.1">
    <property type="nucleotide sequence ID" value="NZ_CP031733.1"/>
</dbReference>
<dbReference type="PANTHER" id="PTHR47307">
    <property type="entry name" value="GLUTATHIONE-REGULATED POTASSIUM-EFFLUX SYSTEM ANCILLARY PROTEIN KEFG"/>
    <property type="match status" value="1"/>
</dbReference>